<evidence type="ECO:0000313" key="3">
    <source>
        <dbReference type="Proteomes" id="UP000270626"/>
    </source>
</evidence>
<sequence length="228" mass="23365">MYILALETSTESGSCALWRDGELSQRDCPAGRSHSETLLPLVRELLAEAGIAVGRLDGIAFGVGPGAFTGLRVACGAAQGLAVAADLPLLPVTSLETMAAASGAERVLALLDARMGEVYAARYQLSDGQPCRQGEIRVLAPAAIELPDSGWLACGNALAAYPELAARIAAAGLASRPEILPTAAWAARVAAPRLAAGGGIDPALAAPLYVRDKVAKTVAERLREGGRA</sequence>
<accession>A0A495WIN4</accession>
<evidence type="ECO:0000313" key="2">
    <source>
        <dbReference type="EMBL" id="RKT60595.1"/>
    </source>
</evidence>
<protein>
    <submittedName>
        <fullName evidence="2">tRNA threonylcarbamoyladenosine biosynthesis protein TsaB</fullName>
    </submittedName>
</protein>
<dbReference type="PANTHER" id="PTHR11735">
    <property type="entry name" value="TRNA N6-ADENOSINE THREONYLCARBAMOYLTRANSFERASE"/>
    <property type="match status" value="1"/>
</dbReference>
<dbReference type="PANTHER" id="PTHR11735:SF11">
    <property type="entry name" value="TRNA THREONYLCARBAMOYLADENOSINE BIOSYNTHESIS PROTEIN TSAB"/>
    <property type="match status" value="1"/>
</dbReference>
<dbReference type="OrthoDB" id="9809995at2"/>
<dbReference type="GO" id="GO:0002949">
    <property type="term" value="P:tRNA threonylcarbamoyladenosine modification"/>
    <property type="evidence" value="ECO:0007669"/>
    <property type="project" value="InterPro"/>
</dbReference>
<reference evidence="2 3" key="1">
    <citation type="submission" date="2018-10" db="EMBL/GenBank/DDBJ databases">
        <title>Genomic Encyclopedia of Type Strains, Phase IV (KMG-IV): sequencing the most valuable type-strain genomes for metagenomic binning, comparative biology and taxonomic classification.</title>
        <authorList>
            <person name="Goeker M."/>
        </authorList>
    </citation>
    <scope>NUCLEOTIDE SEQUENCE [LARGE SCALE GENOMIC DNA]</scope>
    <source>
        <strain evidence="2 3">DSM 23841</strain>
    </source>
</reference>
<dbReference type="GO" id="GO:0005829">
    <property type="term" value="C:cytosol"/>
    <property type="evidence" value="ECO:0007669"/>
    <property type="project" value="TreeGrafter"/>
</dbReference>
<dbReference type="InterPro" id="IPR022496">
    <property type="entry name" value="T6A_TsaB"/>
</dbReference>
<dbReference type="NCBIfam" id="TIGR03725">
    <property type="entry name" value="T6A_YeaZ"/>
    <property type="match status" value="1"/>
</dbReference>
<dbReference type="InterPro" id="IPR000905">
    <property type="entry name" value="Gcp-like_dom"/>
</dbReference>
<dbReference type="RefSeq" id="WP_121457109.1">
    <property type="nucleotide sequence ID" value="NZ_JAANMQ010000001.1"/>
</dbReference>
<organism evidence="2 3">
    <name type="scientific">Azonexus fungiphilus</name>
    <dbReference type="NCBI Taxonomy" id="146940"/>
    <lineage>
        <taxon>Bacteria</taxon>
        <taxon>Pseudomonadati</taxon>
        <taxon>Pseudomonadota</taxon>
        <taxon>Betaproteobacteria</taxon>
        <taxon>Rhodocyclales</taxon>
        <taxon>Azonexaceae</taxon>
        <taxon>Azonexus</taxon>
    </lineage>
</organism>
<dbReference type="CDD" id="cd24032">
    <property type="entry name" value="ASKHA_NBD_TsaB"/>
    <property type="match status" value="1"/>
</dbReference>
<proteinExistence type="predicted"/>
<feature type="domain" description="Gcp-like" evidence="1">
    <location>
        <begin position="30"/>
        <end position="127"/>
    </location>
</feature>
<evidence type="ECO:0000259" key="1">
    <source>
        <dbReference type="Pfam" id="PF00814"/>
    </source>
</evidence>
<dbReference type="InterPro" id="IPR043129">
    <property type="entry name" value="ATPase_NBD"/>
</dbReference>
<dbReference type="EMBL" id="RBXP01000011">
    <property type="protein sequence ID" value="RKT60595.1"/>
    <property type="molecule type" value="Genomic_DNA"/>
</dbReference>
<comment type="caution">
    <text evidence="2">The sequence shown here is derived from an EMBL/GenBank/DDBJ whole genome shotgun (WGS) entry which is preliminary data.</text>
</comment>
<gene>
    <name evidence="2" type="ORF">DFR40_0734</name>
</gene>
<dbReference type="SUPFAM" id="SSF53067">
    <property type="entry name" value="Actin-like ATPase domain"/>
    <property type="match status" value="2"/>
</dbReference>
<dbReference type="Gene3D" id="3.30.420.40">
    <property type="match status" value="2"/>
</dbReference>
<dbReference type="AlphaFoldDB" id="A0A495WIN4"/>
<dbReference type="Proteomes" id="UP000270626">
    <property type="component" value="Unassembled WGS sequence"/>
</dbReference>
<keyword evidence="3" id="KW-1185">Reference proteome</keyword>
<dbReference type="Pfam" id="PF00814">
    <property type="entry name" value="TsaD"/>
    <property type="match status" value="1"/>
</dbReference>
<name>A0A495WIN4_9RHOO</name>